<dbReference type="SUPFAM" id="SSF52540">
    <property type="entry name" value="P-loop containing nucleoside triphosphate hydrolases"/>
    <property type="match status" value="2"/>
</dbReference>
<comment type="caution">
    <text evidence="5">The sequence shown here is derived from an EMBL/GenBank/DDBJ whole genome shotgun (WGS) entry which is preliminary data.</text>
</comment>
<dbReference type="InterPro" id="IPR003439">
    <property type="entry name" value="ABC_transporter-like_ATP-bd"/>
</dbReference>
<dbReference type="PANTHER" id="PTHR42855">
    <property type="entry name" value="ABC TRANSPORTER ATP-BINDING SUBUNIT"/>
    <property type="match status" value="1"/>
</dbReference>
<gene>
    <name evidence="5" type="ORF">B4O97_10525</name>
</gene>
<dbReference type="RefSeq" id="WP_083050659.1">
    <property type="nucleotide sequence ID" value="NZ_MWQY01000010.1"/>
</dbReference>
<keyword evidence="2" id="KW-0067">ATP-binding</keyword>
<dbReference type="OrthoDB" id="9760950at2"/>
<evidence type="ECO:0000256" key="3">
    <source>
        <dbReference type="SAM" id="MobiDB-lite"/>
    </source>
</evidence>
<keyword evidence="1" id="KW-0547">Nucleotide-binding</keyword>
<evidence type="ECO:0000313" key="5">
    <source>
        <dbReference type="EMBL" id="ORC35157.1"/>
    </source>
</evidence>
<dbReference type="EMBL" id="MWQY01000010">
    <property type="protein sequence ID" value="ORC35157.1"/>
    <property type="molecule type" value="Genomic_DNA"/>
</dbReference>
<feature type="region of interest" description="Disordered" evidence="3">
    <location>
        <begin position="230"/>
        <end position="251"/>
    </location>
</feature>
<evidence type="ECO:0000259" key="4">
    <source>
        <dbReference type="PROSITE" id="PS50893"/>
    </source>
</evidence>
<dbReference type="PANTHER" id="PTHR42855:SF2">
    <property type="entry name" value="DRUG RESISTANCE ABC TRANSPORTER,ATP-BINDING PROTEIN"/>
    <property type="match status" value="1"/>
</dbReference>
<dbReference type="AlphaFoldDB" id="A0A1Y1RYY9"/>
<keyword evidence="6" id="KW-1185">Reference proteome</keyword>
<organism evidence="5 6">
    <name type="scientific">Marispirochaeta aestuarii</name>
    <dbReference type="NCBI Taxonomy" id="1963862"/>
    <lineage>
        <taxon>Bacteria</taxon>
        <taxon>Pseudomonadati</taxon>
        <taxon>Spirochaetota</taxon>
        <taxon>Spirochaetia</taxon>
        <taxon>Spirochaetales</taxon>
        <taxon>Spirochaetaceae</taxon>
        <taxon>Marispirochaeta</taxon>
    </lineage>
</organism>
<dbReference type="Pfam" id="PF00005">
    <property type="entry name" value="ABC_tran"/>
    <property type="match status" value="2"/>
</dbReference>
<sequence length="506" mass="56979">MSQSHLIISNVSFQYDSSPFPLFSKLSLTLPPGFTALAGKNGSGKTTLLRLIMGELPPRTGSISTPVSRIYCSQTTEKIPEGLDDFYYSMYGGDKDAGRLFSLLGMDYDWPLRWKTLSRGERKRAQLAVALHANPEFLALDEPTNHLDEEARDMLLNGLRQYRGIALLVSHDREFVDSLCDACLFIRQGKILRRPGPLSSALEQEERECLEAHRRYEQERKEYKRLKKQAQLQKEKADRHRRDFSKRGLSTRDHDAKAKVDGLRLSGKDAVGARLYKTMQERARKAELKFENIAISGKQKTGVTFKAAAAGGRRLLRLEEGAVFLGGGRFLRHPELSIQTGDRIALNGPNGSGKSSLVRRILHTKRELSDNWLVLPQEISGETLLLLQQQYGELSDPLKGELLAFFSRLNGDPEGFADVKSMSSGELRKLLLSFGLLQDAELIILDEPTNHLDLESRMAVEQALADWPGALLLISHDRFFRDKLTAVRWEIRGSDLCIEESVDEGR</sequence>
<dbReference type="Gene3D" id="3.40.50.300">
    <property type="entry name" value="P-loop containing nucleotide triphosphate hydrolases"/>
    <property type="match status" value="4"/>
</dbReference>
<evidence type="ECO:0000313" key="6">
    <source>
        <dbReference type="Proteomes" id="UP000192343"/>
    </source>
</evidence>
<dbReference type="InterPro" id="IPR027417">
    <property type="entry name" value="P-loop_NTPase"/>
</dbReference>
<accession>A0A1Y1RYY9</accession>
<proteinExistence type="predicted"/>
<dbReference type="GO" id="GO:0016887">
    <property type="term" value="F:ATP hydrolysis activity"/>
    <property type="evidence" value="ECO:0007669"/>
    <property type="project" value="InterPro"/>
</dbReference>
<dbReference type="CDD" id="cd03221">
    <property type="entry name" value="ABCF_EF-3"/>
    <property type="match status" value="2"/>
</dbReference>
<evidence type="ECO:0000256" key="2">
    <source>
        <dbReference type="ARBA" id="ARBA00022840"/>
    </source>
</evidence>
<feature type="domain" description="ABC transporter" evidence="4">
    <location>
        <begin position="6"/>
        <end position="213"/>
    </location>
</feature>
<reference evidence="5 6" key="1">
    <citation type="submission" date="2017-03" db="EMBL/GenBank/DDBJ databases">
        <title>Draft Genome sequence of Marispirochaeta sp. strain JC444.</title>
        <authorList>
            <person name="Shivani Y."/>
            <person name="Subhash Y."/>
            <person name="Sasikala C."/>
            <person name="Ramana C."/>
        </authorList>
    </citation>
    <scope>NUCLEOTIDE SEQUENCE [LARGE SCALE GENOMIC DNA]</scope>
    <source>
        <strain evidence="5 6">JC444</strain>
    </source>
</reference>
<name>A0A1Y1RYY9_9SPIO</name>
<dbReference type="InterPro" id="IPR051309">
    <property type="entry name" value="ABCF_ATPase"/>
</dbReference>
<dbReference type="InterPro" id="IPR003593">
    <property type="entry name" value="AAA+_ATPase"/>
</dbReference>
<dbReference type="SMART" id="SM00382">
    <property type="entry name" value="AAA"/>
    <property type="match status" value="2"/>
</dbReference>
<dbReference type="STRING" id="1963862.B4O97_10525"/>
<evidence type="ECO:0000256" key="1">
    <source>
        <dbReference type="ARBA" id="ARBA00022741"/>
    </source>
</evidence>
<dbReference type="Proteomes" id="UP000192343">
    <property type="component" value="Unassembled WGS sequence"/>
</dbReference>
<protein>
    <recommendedName>
        <fullName evidence="4">ABC transporter domain-containing protein</fullName>
    </recommendedName>
</protein>
<dbReference type="PROSITE" id="PS50893">
    <property type="entry name" value="ABC_TRANSPORTER_2"/>
    <property type="match status" value="1"/>
</dbReference>
<dbReference type="GO" id="GO:0005524">
    <property type="term" value="F:ATP binding"/>
    <property type="evidence" value="ECO:0007669"/>
    <property type="project" value="UniProtKB-KW"/>
</dbReference>